<name>Q84Z34_ORYSJ</name>
<evidence type="ECO:0000313" key="3">
    <source>
        <dbReference type="Proteomes" id="UP000000763"/>
    </source>
</evidence>
<evidence type="ECO:0000313" key="2">
    <source>
        <dbReference type="EMBL" id="BAD31312.1"/>
    </source>
</evidence>
<organism evidence="1 3">
    <name type="scientific">Oryza sativa subsp. japonica</name>
    <name type="common">Rice</name>
    <dbReference type="NCBI Taxonomy" id="39947"/>
    <lineage>
        <taxon>Eukaryota</taxon>
        <taxon>Viridiplantae</taxon>
        <taxon>Streptophyta</taxon>
        <taxon>Embryophyta</taxon>
        <taxon>Tracheophyta</taxon>
        <taxon>Spermatophyta</taxon>
        <taxon>Magnoliopsida</taxon>
        <taxon>Liliopsida</taxon>
        <taxon>Poales</taxon>
        <taxon>Poaceae</taxon>
        <taxon>BOP clade</taxon>
        <taxon>Oryzoideae</taxon>
        <taxon>Oryzeae</taxon>
        <taxon>Oryzinae</taxon>
        <taxon>Oryza</taxon>
        <taxon>Oryza sativa</taxon>
    </lineage>
</organism>
<dbReference type="EMBL" id="AP005103">
    <property type="protein sequence ID" value="BAC56014.1"/>
    <property type="molecule type" value="Genomic_DNA"/>
</dbReference>
<evidence type="ECO:0000313" key="1">
    <source>
        <dbReference type="EMBL" id="BAC56014.1"/>
    </source>
</evidence>
<accession>Q84Z34</accession>
<dbReference type="Proteomes" id="UP000000763">
    <property type="component" value="Chromosome 7"/>
</dbReference>
<reference evidence="3" key="3">
    <citation type="journal article" date="2005" name="Nature">
        <title>The map-based sequence of the rice genome.</title>
        <authorList>
            <consortium name="International rice genome sequencing project (IRGSP)"/>
            <person name="Matsumoto T."/>
            <person name="Wu J."/>
            <person name="Kanamori H."/>
            <person name="Katayose Y."/>
            <person name="Fujisawa M."/>
            <person name="Namiki N."/>
            <person name="Mizuno H."/>
            <person name="Yamamoto K."/>
            <person name="Antonio B.A."/>
            <person name="Baba T."/>
            <person name="Sakata K."/>
            <person name="Nagamura Y."/>
            <person name="Aoki H."/>
            <person name="Arikawa K."/>
            <person name="Arita K."/>
            <person name="Bito T."/>
            <person name="Chiden Y."/>
            <person name="Fujitsuka N."/>
            <person name="Fukunaka R."/>
            <person name="Hamada M."/>
            <person name="Harada C."/>
            <person name="Hayashi A."/>
            <person name="Hijishita S."/>
            <person name="Honda M."/>
            <person name="Hosokawa S."/>
            <person name="Ichikawa Y."/>
            <person name="Idonuma A."/>
            <person name="Iijima M."/>
            <person name="Ikeda M."/>
            <person name="Ikeno M."/>
            <person name="Ito K."/>
            <person name="Ito S."/>
            <person name="Ito T."/>
            <person name="Ito Y."/>
            <person name="Ito Y."/>
            <person name="Iwabuchi A."/>
            <person name="Kamiya K."/>
            <person name="Karasawa W."/>
            <person name="Kurita K."/>
            <person name="Katagiri S."/>
            <person name="Kikuta A."/>
            <person name="Kobayashi H."/>
            <person name="Kobayashi N."/>
            <person name="Machita K."/>
            <person name="Maehara T."/>
            <person name="Masukawa M."/>
            <person name="Mizubayashi T."/>
            <person name="Mukai Y."/>
            <person name="Nagasaki H."/>
            <person name="Nagata Y."/>
            <person name="Naito S."/>
            <person name="Nakashima M."/>
            <person name="Nakama Y."/>
            <person name="Nakamichi Y."/>
            <person name="Nakamura M."/>
            <person name="Meguro A."/>
            <person name="Negishi M."/>
            <person name="Ohta I."/>
            <person name="Ohta T."/>
            <person name="Okamoto M."/>
            <person name="Ono N."/>
            <person name="Saji S."/>
            <person name="Sakaguchi M."/>
            <person name="Sakai K."/>
            <person name="Shibata M."/>
            <person name="Shimokawa T."/>
            <person name="Song J."/>
            <person name="Takazaki Y."/>
            <person name="Terasawa K."/>
            <person name="Tsugane M."/>
            <person name="Tsuji K."/>
            <person name="Ueda S."/>
            <person name="Waki K."/>
            <person name="Yamagata H."/>
            <person name="Yamamoto M."/>
            <person name="Yamamoto S."/>
            <person name="Yamane H."/>
            <person name="Yoshiki S."/>
            <person name="Yoshihara R."/>
            <person name="Yukawa K."/>
            <person name="Zhong H."/>
            <person name="Yano M."/>
            <person name="Yuan Q."/>
            <person name="Ouyang S."/>
            <person name="Liu J."/>
            <person name="Jones K.M."/>
            <person name="Gansberger K."/>
            <person name="Moffat K."/>
            <person name="Hill J."/>
            <person name="Bera J."/>
            <person name="Fadrosh D."/>
            <person name="Jin S."/>
            <person name="Johri S."/>
            <person name="Kim M."/>
            <person name="Overton L."/>
            <person name="Reardon M."/>
            <person name="Tsitrin T."/>
            <person name="Vuong H."/>
            <person name="Weaver B."/>
            <person name="Ciecko A."/>
            <person name="Tallon L."/>
            <person name="Jackson J."/>
            <person name="Pai G."/>
            <person name="Aken S.V."/>
            <person name="Utterback T."/>
            <person name="Reidmuller S."/>
            <person name="Feldblyum T."/>
            <person name="Hsiao J."/>
            <person name="Zismann V."/>
            <person name="Iobst S."/>
            <person name="de Vazeille A.R."/>
            <person name="Buell C.R."/>
            <person name="Ying K."/>
            <person name="Li Y."/>
            <person name="Lu T."/>
            <person name="Huang Y."/>
            <person name="Zhao Q."/>
            <person name="Feng Q."/>
            <person name="Zhang L."/>
            <person name="Zhu J."/>
            <person name="Weng Q."/>
            <person name="Mu J."/>
            <person name="Lu Y."/>
            <person name="Fan D."/>
            <person name="Liu Y."/>
            <person name="Guan J."/>
            <person name="Zhang Y."/>
            <person name="Yu S."/>
            <person name="Liu X."/>
            <person name="Zhang Y."/>
            <person name="Hong G."/>
            <person name="Han B."/>
            <person name="Choisne N."/>
            <person name="Demange N."/>
            <person name="Orjeda G."/>
            <person name="Samain S."/>
            <person name="Cattolico L."/>
            <person name="Pelletier E."/>
            <person name="Couloux A."/>
            <person name="Segurens B."/>
            <person name="Wincker P."/>
            <person name="D'Hont A."/>
            <person name="Scarpelli C."/>
            <person name="Weissenbach J."/>
            <person name="Salanoubat M."/>
            <person name="Quetier F."/>
            <person name="Yu Y."/>
            <person name="Kim H.R."/>
            <person name="Rambo T."/>
            <person name="Currie J."/>
            <person name="Collura K."/>
            <person name="Luo M."/>
            <person name="Yang T."/>
            <person name="Ammiraju J.S.S."/>
            <person name="Engler F."/>
            <person name="Soderlund C."/>
            <person name="Wing R.A."/>
            <person name="Palmer L.E."/>
            <person name="de la Bastide M."/>
            <person name="Spiegel L."/>
            <person name="Nascimento L."/>
            <person name="Zutavern T."/>
            <person name="O'Shaughnessy A."/>
            <person name="Dike S."/>
            <person name="Dedhia N."/>
            <person name="Preston R."/>
            <person name="Balija V."/>
            <person name="McCombie W.R."/>
            <person name="Chow T."/>
            <person name="Chen H."/>
            <person name="Chung M."/>
            <person name="Chen C."/>
            <person name="Shaw J."/>
            <person name="Wu H."/>
            <person name="Hsiao K."/>
            <person name="Chao Y."/>
            <person name="Chu M."/>
            <person name="Cheng C."/>
            <person name="Hour A."/>
            <person name="Lee P."/>
            <person name="Lin S."/>
            <person name="Lin Y."/>
            <person name="Liou J."/>
            <person name="Liu S."/>
            <person name="Hsing Y."/>
            <person name="Raghuvanshi S."/>
            <person name="Mohanty A."/>
            <person name="Bharti A.K."/>
            <person name="Gaur A."/>
            <person name="Gupta V."/>
            <person name="Kumar D."/>
            <person name="Ravi V."/>
            <person name="Vij S."/>
            <person name="Kapur A."/>
            <person name="Khurana P."/>
            <person name="Khurana P."/>
            <person name="Khurana J.P."/>
            <person name="Tyagi A.K."/>
            <person name="Gaikwad K."/>
            <person name="Singh A."/>
            <person name="Dalal V."/>
            <person name="Srivastava S."/>
            <person name="Dixit A."/>
            <person name="Pal A.K."/>
            <person name="Ghazi I.A."/>
            <person name="Yadav M."/>
            <person name="Pandit A."/>
            <person name="Bhargava A."/>
            <person name="Sureshbabu K."/>
            <person name="Batra K."/>
            <person name="Sharma T.R."/>
            <person name="Mohapatra T."/>
            <person name="Singh N.K."/>
            <person name="Messing J."/>
            <person name="Nelson A.B."/>
            <person name="Fuks G."/>
            <person name="Kavchok S."/>
            <person name="Keizer G."/>
            <person name="Linton E."/>
            <person name="Llaca V."/>
            <person name="Song R."/>
            <person name="Tanyolac B."/>
            <person name="Young S."/>
            <person name="Ho-Il K."/>
            <person name="Hahn J.H."/>
            <person name="Sangsakoo G."/>
            <person name="Vanavichit A."/>
            <person name="de Mattos Luiz.A.T."/>
            <person name="Zimmer P.D."/>
            <person name="Malone G."/>
            <person name="Dellagostin O."/>
            <person name="de Oliveira A.C."/>
            <person name="Bevan M."/>
            <person name="Bancroft I."/>
            <person name="Minx P."/>
            <person name="Cordum H."/>
            <person name="Wilson R."/>
            <person name="Cheng Z."/>
            <person name="Jin W."/>
            <person name="Jiang J."/>
            <person name="Leong S.A."/>
            <person name="Iwama H."/>
            <person name="Gojobori T."/>
            <person name="Itoh T."/>
            <person name="Niimura Y."/>
            <person name="Fujii Y."/>
            <person name="Habara T."/>
            <person name="Sakai H."/>
            <person name="Sato Y."/>
            <person name="Wilson G."/>
            <person name="Kumar K."/>
            <person name="McCouch S."/>
            <person name="Juretic N."/>
            <person name="Hoen D."/>
            <person name="Wright S."/>
            <person name="Bruskiewich R."/>
            <person name="Bureau T."/>
            <person name="Miyao A."/>
            <person name="Hirochika H."/>
            <person name="Nishikawa T."/>
            <person name="Kadowaki K."/>
            <person name="Sugiura M."/>
            <person name="Burr B."/>
            <person name="Sasaki T."/>
        </authorList>
    </citation>
    <scope>NUCLEOTIDE SEQUENCE [LARGE SCALE GENOMIC DNA]</scope>
    <source>
        <strain evidence="3">cv. Nipponbare</strain>
    </source>
</reference>
<dbReference type="AlphaFoldDB" id="Q84Z34"/>
<dbReference type="EMBL" id="AP005320">
    <property type="protein sequence ID" value="BAD31312.1"/>
    <property type="molecule type" value="Genomic_DNA"/>
</dbReference>
<gene>
    <name evidence="1" type="ORF">OSJNBa0036M16.102</name>
    <name evidence="2" type="ORF">P0650C03.17</name>
</gene>
<reference evidence="2" key="2">
    <citation type="submission" date="2002-05" db="EMBL/GenBank/DDBJ databases">
        <title>Oryza sativa nipponbare(GA3) genomic DNA, chromosome 7, PAC clone:P0650C03.</title>
        <authorList>
            <person name="Sasaki T."/>
            <person name="Matsumoto T."/>
            <person name="Katayose Y."/>
        </authorList>
    </citation>
    <scope>NUCLEOTIDE SEQUENCE</scope>
</reference>
<protein>
    <submittedName>
        <fullName evidence="1">Uncharacterized protein</fullName>
    </submittedName>
</protein>
<sequence length="99" mass="10536">MSTPSSPPIFFVRRIVCADDALVAVLLPRCFRWIVAYAPAPPCSARCCCHTHCAIAATGLCPPSLSGYCCCRTFVALLLASASIPAVMEARDRCEEVGS</sequence>
<proteinExistence type="predicted"/>
<reference evidence="1" key="1">
    <citation type="submission" date="2002-04" db="EMBL/GenBank/DDBJ databases">
        <title>Oryza sativa nipponbare(GA3) genomic DNA, chromosome 7, BAC clone:OSJNBa0036M16.</title>
        <authorList>
            <person name="Sasaki T."/>
            <person name="Matsumoto T."/>
            <person name="Katayose Y."/>
        </authorList>
    </citation>
    <scope>NUCLEOTIDE SEQUENCE</scope>
</reference>
<reference evidence="3" key="4">
    <citation type="journal article" date="2008" name="Nucleic Acids Res.">
        <title>The rice annotation project database (RAP-DB): 2008 update.</title>
        <authorList>
            <consortium name="The rice annotation project (RAP)"/>
        </authorList>
    </citation>
    <scope>GENOME REANNOTATION</scope>
    <source>
        <strain evidence="3">cv. Nipponbare</strain>
    </source>
</reference>